<dbReference type="OrthoDB" id="3259198at2759"/>
<protein>
    <submittedName>
        <fullName evidence="1">Predicted protein</fullName>
    </submittedName>
</protein>
<sequence length="211" mass="24049">MEFRHSMGVCWNSWGRVKYCKYCSLCEKQWTICKNMAAILWSTLELYGIENRIMAIMMDNASNNDTIMEAIESWCCAAGIKLSAQKSCMHCMPHTIHIVAIKLLEGIGIISKDNSAQAQATNYQDEVNVEVECDYDMDIAQEMEGEDSDVVNESLSNDIQLAVYKLCKIVCSVHASPQCHQHWYQEVDRMNVQLFLTEKKSALMLILDVKT</sequence>
<keyword evidence="2" id="KW-1185">Reference proteome</keyword>
<evidence type="ECO:0000313" key="1">
    <source>
        <dbReference type="EMBL" id="EDR01432.1"/>
    </source>
</evidence>
<accession>B0DVK3</accession>
<dbReference type="KEGG" id="lbc:LACBIDRAFT_311023"/>
<dbReference type="AlphaFoldDB" id="B0DVK3"/>
<gene>
    <name evidence="1" type="ORF">LACBIDRAFT_311023</name>
</gene>
<evidence type="ECO:0000313" key="2">
    <source>
        <dbReference type="Proteomes" id="UP000001194"/>
    </source>
</evidence>
<dbReference type="EMBL" id="DS547139">
    <property type="protein sequence ID" value="EDR01432.1"/>
    <property type="molecule type" value="Genomic_DNA"/>
</dbReference>
<dbReference type="RefSeq" id="XP_001887977.1">
    <property type="nucleotide sequence ID" value="XM_001887942.1"/>
</dbReference>
<dbReference type="Proteomes" id="UP000001194">
    <property type="component" value="Unassembled WGS sequence"/>
</dbReference>
<reference evidence="1 2" key="1">
    <citation type="journal article" date="2008" name="Nature">
        <title>The genome of Laccaria bicolor provides insights into mycorrhizal symbiosis.</title>
        <authorList>
            <person name="Martin F."/>
            <person name="Aerts A."/>
            <person name="Ahren D."/>
            <person name="Brun A."/>
            <person name="Danchin E.G.J."/>
            <person name="Duchaussoy F."/>
            <person name="Gibon J."/>
            <person name="Kohler A."/>
            <person name="Lindquist E."/>
            <person name="Pereda V."/>
            <person name="Salamov A."/>
            <person name="Shapiro H.J."/>
            <person name="Wuyts J."/>
            <person name="Blaudez D."/>
            <person name="Buee M."/>
            <person name="Brokstein P."/>
            <person name="Canbaeck B."/>
            <person name="Cohen D."/>
            <person name="Courty P.E."/>
            <person name="Coutinho P.M."/>
            <person name="Delaruelle C."/>
            <person name="Detter J.C."/>
            <person name="Deveau A."/>
            <person name="DiFazio S."/>
            <person name="Duplessis S."/>
            <person name="Fraissinet-Tachet L."/>
            <person name="Lucic E."/>
            <person name="Frey-Klett P."/>
            <person name="Fourrey C."/>
            <person name="Feussner I."/>
            <person name="Gay G."/>
            <person name="Grimwood J."/>
            <person name="Hoegger P.J."/>
            <person name="Jain P."/>
            <person name="Kilaru S."/>
            <person name="Labbe J."/>
            <person name="Lin Y.C."/>
            <person name="Legue V."/>
            <person name="Le Tacon F."/>
            <person name="Marmeisse R."/>
            <person name="Melayah D."/>
            <person name="Montanini B."/>
            <person name="Muratet M."/>
            <person name="Nehls U."/>
            <person name="Niculita-Hirzel H."/>
            <person name="Oudot-Le Secq M.P."/>
            <person name="Peter M."/>
            <person name="Quesneville H."/>
            <person name="Rajashekar B."/>
            <person name="Reich M."/>
            <person name="Rouhier N."/>
            <person name="Schmutz J."/>
            <person name="Yin T."/>
            <person name="Chalot M."/>
            <person name="Henrissat B."/>
            <person name="Kuees U."/>
            <person name="Lucas S."/>
            <person name="Van de Peer Y."/>
            <person name="Podila G.K."/>
            <person name="Polle A."/>
            <person name="Pukkila P.J."/>
            <person name="Richardson P.M."/>
            <person name="Rouze P."/>
            <person name="Sanders I.R."/>
            <person name="Stajich J.E."/>
            <person name="Tunlid A."/>
            <person name="Tuskan G."/>
            <person name="Grigoriev I.V."/>
        </authorList>
    </citation>
    <scope>NUCLEOTIDE SEQUENCE [LARGE SCALE GENOMIC DNA]</scope>
    <source>
        <strain evidence="2">S238N-H82 / ATCC MYA-4686</strain>
    </source>
</reference>
<proteinExistence type="predicted"/>
<dbReference type="HOGENOM" id="CLU_1514088_0_0_1"/>
<dbReference type="InParanoid" id="B0DVK3"/>
<name>B0DVK3_LACBS</name>
<organism evidence="2">
    <name type="scientific">Laccaria bicolor (strain S238N-H82 / ATCC MYA-4686)</name>
    <name type="common">Bicoloured deceiver</name>
    <name type="synonym">Laccaria laccata var. bicolor</name>
    <dbReference type="NCBI Taxonomy" id="486041"/>
    <lineage>
        <taxon>Eukaryota</taxon>
        <taxon>Fungi</taxon>
        <taxon>Dikarya</taxon>
        <taxon>Basidiomycota</taxon>
        <taxon>Agaricomycotina</taxon>
        <taxon>Agaricomycetes</taxon>
        <taxon>Agaricomycetidae</taxon>
        <taxon>Agaricales</taxon>
        <taxon>Agaricineae</taxon>
        <taxon>Hydnangiaceae</taxon>
        <taxon>Laccaria</taxon>
    </lineage>
</organism>
<dbReference type="GeneID" id="6083593"/>